<proteinExistence type="predicted"/>
<keyword evidence="2" id="KW-1185">Reference proteome</keyword>
<accession>A0ABT7HQG8</accession>
<evidence type="ECO:0000313" key="2">
    <source>
        <dbReference type="Proteomes" id="UP001173801"/>
    </source>
</evidence>
<sequence>MKIVLKNYKLLSLAKHKELLAIRNLAHIRKMSKNEGEIALDEHLKWVANGGG</sequence>
<reference evidence="1" key="1">
    <citation type="submission" date="2022-08" db="EMBL/GenBank/DDBJ databases">
        <authorList>
            <person name="Wang H."/>
        </authorList>
    </citation>
    <scope>NUCLEOTIDE SEQUENCE</scope>
    <source>
        <strain evidence="1">PS10</strain>
    </source>
</reference>
<protein>
    <submittedName>
        <fullName evidence="1">Uncharacterized protein</fullName>
    </submittedName>
</protein>
<evidence type="ECO:0000313" key="1">
    <source>
        <dbReference type="EMBL" id="MDL0088967.1"/>
    </source>
</evidence>
<reference evidence="1" key="2">
    <citation type="journal article" date="2023" name="Microorganisms">
        <title>Isolation and Genomic Characteristics of Cat-Borne Campylobacter felis sp. nov. and Sheep-Borne Campylobacter ovis sp. nov.</title>
        <authorList>
            <person name="Wang H."/>
            <person name="Li Y."/>
            <person name="Gu Y."/>
            <person name="Zhou G."/>
            <person name="Chen X."/>
            <person name="Zhang X."/>
            <person name="Shao Z."/>
            <person name="Zhang J."/>
            <person name="Zhang M."/>
        </authorList>
    </citation>
    <scope>NUCLEOTIDE SEQUENCE</scope>
    <source>
        <strain evidence="1">PS10</strain>
    </source>
</reference>
<name>A0ABT7HQG8_9BACT</name>
<organism evidence="1 2">
    <name type="scientific">Campylobacter gastrosuis</name>
    <dbReference type="NCBI Taxonomy" id="2974576"/>
    <lineage>
        <taxon>Bacteria</taxon>
        <taxon>Pseudomonadati</taxon>
        <taxon>Campylobacterota</taxon>
        <taxon>Epsilonproteobacteria</taxon>
        <taxon>Campylobacterales</taxon>
        <taxon>Campylobacteraceae</taxon>
        <taxon>Campylobacter</taxon>
    </lineage>
</organism>
<gene>
    <name evidence="1" type="ORF">NYG85_06215</name>
</gene>
<dbReference type="EMBL" id="JANURM010000006">
    <property type="protein sequence ID" value="MDL0088967.1"/>
    <property type="molecule type" value="Genomic_DNA"/>
</dbReference>
<dbReference type="Proteomes" id="UP001173801">
    <property type="component" value="Unassembled WGS sequence"/>
</dbReference>
<comment type="caution">
    <text evidence="1">The sequence shown here is derived from an EMBL/GenBank/DDBJ whole genome shotgun (WGS) entry which is preliminary data.</text>
</comment>
<dbReference type="RefSeq" id="WP_284937625.1">
    <property type="nucleotide sequence ID" value="NZ_JANURM010000006.1"/>
</dbReference>